<accession>A0A1X2GWV4</accession>
<evidence type="ECO:0000313" key="1">
    <source>
        <dbReference type="EMBL" id="ORX62570.1"/>
    </source>
</evidence>
<sequence length="217" mass="24370">MAQLFEIGRPVLPVQTQRYQSIPPVLIKVQHTANMAFFRRLVKYAVSISEQYSAIPIIVIFCIHGVSQDFNKLTSNCDSLPSCDHFEMAKQILLEDVVNESERKRAMDCLDNGIRLICEIAENHGIDSQRTSCSTPPAVASSSNHSNGVKVLRSRNERDWAFADDFRRKSKRMNWEACFVSGSSQGYFSTFNNAQAAKANKFESVNETLTPGSMSVH</sequence>
<reference evidence="1 2" key="1">
    <citation type="submission" date="2016-07" db="EMBL/GenBank/DDBJ databases">
        <title>Pervasive Adenine N6-methylation of Active Genes in Fungi.</title>
        <authorList>
            <consortium name="DOE Joint Genome Institute"/>
            <person name="Mondo S.J."/>
            <person name="Dannebaum R.O."/>
            <person name="Kuo R.C."/>
            <person name="Labutti K."/>
            <person name="Haridas S."/>
            <person name="Kuo A."/>
            <person name="Salamov A."/>
            <person name="Ahrendt S.R."/>
            <person name="Lipzen A."/>
            <person name="Sullivan W."/>
            <person name="Andreopoulos W.B."/>
            <person name="Clum A."/>
            <person name="Lindquist E."/>
            <person name="Daum C."/>
            <person name="Ramamoorthy G.K."/>
            <person name="Gryganskyi A."/>
            <person name="Culley D."/>
            <person name="Magnuson J.K."/>
            <person name="James T.Y."/>
            <person name="O'Malley M.A."/>
            <person name="Stajich J.E."/>
            <person name="Spatafora J.W."/>
            <person name="Visel A."/>
            <person name="Grigoriev I.V."/>
        </authorList>
    </citation>
    <scope>NUCLEOTIDE SEQUENCE [LARGE SCALE GENOMIC DNA]</scope>
    <source>
        <strain evidence="1 2">NRRL 3301</strain>
    </source>
</reference>
<comment type="caution">
    <text evidence="1">The sequence shown here is derived from an EMBL/GenBank/DDBJ whole genome shotgun (WGS) entry which is preliminary data.</text>
</comment>
<dbReference type="EMBL" id="MCGT01000001">
    <property type="protein sequence ID" value="ORX62570.1"/>
    <property type="molecule type" value="Genomic_DNA"/>
</dbReference>
<keyword evidence="2" id="KW-1185">Reference proteome</keyword>
<dbReference type="OrthoDB" id="2263901at2759"/>
<dbReference type="Proteomes" id="UP000242146">
    <property type="component" value="Unassembled WGS sequence"/>
</dbReference>
<gene>
    <name evidence="1" type="ORF">DM01DRAFT_1403045</name>
</gene>
<protein>
    <submittedName>
        <fullName evidence="1">Uncharacterized protein</fullName>
    </submittedName>
</protein>
<dbReference type="AlphaFoldDB" id="A0A1X2GWV4"/>
<proteinExistence type="predicted"/>
<evidence type="ECO:0000313" key="2">
    <source>
        <dbReference type="Proteomes" id="UP000242146"/>
    </source>
</evidence>
<name>A0A1X2GWV4_9FUNG</name>
<organism evidence="1 2">
    <name type="scientific">Hesseltinella vesiculosa</name>
    <dbReference type="NCBI Taxonomy" id="101127"/>
    <lineage>
        <taxon>Eukaryota</taxon>
        <taxon>Fungi</taxon>
        <taxon>Fungi incertae sedis</taxon>
        <taxon>Mucoromycota</taxon>
        <taxon>Mucoromycotina</taxon>
        <taxon>Mucoromycetes</taxon>
        <taxon>Mucorales</taxon>
        <taxon>Cunninghamellaceae</taxon>
        <taxon>Hesseltinella</taxon>
    </lineage>
</organism>